<evidence type="ECO:0000313" key="1">
    <source>
        <dbReference type="EMBL" id="GEJ55412.1"/>
    </source>
</evidence>
<dbReference type="Proteomes" id="UP000503640">
    <property type="component" value="Unassembled WGS sequence"/>
</dbReference>
<dbReference type="AlphaFoldDB" id="A0A7I9VG88"/>
<protein>
    <submittedName>
        <fullName evidence="1">Uncharacterized protein</fullName>
    </submittedName>
</protein>
<comment type="caution">
    <text evidence="1">The sequence shown here is derived from an EMBL/GenBank/DDBJ whole genome shotgun (WGS) entry which is preliminary data.</text>
</comment>
<dbReference type="EMBL" id="BJTG01000001">
    <property type="protein sequence ID" value="GEJ55412.1"/>
    <property type="molecule type" value="Genomic_DNA"/>
</dbReference>
<keyword evidence="2" id="KW-1185">Reference proteome</keyword>
<proteinExistence type="predicted"/>
<organism evidence="1 2">
    <name type="scientific">Anaeromyxobacter diazotrophicus</name>
    <dbReference type="NCBI Taxonomy" id="2590199"/>
    <lineage>
        <taxon>Bacteria</taxon>
        <taxon>Pseudomonadati</taxon>
        <taxon>Myxococcota</taxon>
        <taxon>Myxococcia</taxon>
        <taxon>Myxococcales</taxon>
        <taxon>Cystobacterineae</taxon>
        <taxon>Anaeromyxobacteraceae</taxon>
        <taxon>Anaeromyxobacter</taxon>
    </lineage>
</organism>
<gene>
    <name evidence="1" type="ORF">AMYX_01530</name>
</gene>
<name>A0A7I9VG88_9BACT</name>
<reference evidence="2" key="1">
    <citation type="journal article" date="2020" name="Appl. Environ. Microbiol.">
        <title>Diazotrophic Anaeromyxobacter Isolates from Soils.</title>
        <authorList>
            <person name="Masuda Y."/>
            <person name="Yamanaka H."/>
            <person name="Xu Z.X."/>
            <person name="Shiratori Y."/>
            <person name="Aono T."/>
            <person name="Amachi S."/>
            <person name="Senoo K."/>
            <person name="Itoh H."/>
        </authorList>
    </citation>
    <scope>NUCLEOTIDE SEQUENCE [LARGE SCALE GENOMIC DNA]</scope>
    <source>
        <strain evidence="2">R267</strain>
    </source>
</reference>
<evidence type="ECO:0000313" key="2">
    <source>
        <dbReference type="Proteomes" id="UP000503640"/>
    </source>
</evidence>
<sequence length="61" mass="6812">MDMSLLYAVPISLLVAARLARKRRVVVVSRFDSVSTLNSTLAKRRTHQSERALDAASELLK</sequence>
<accession>A0A7I9VG88</accession>